<dbReference type="EMBL" id="JBCAWK010000005">
    <property type="protein sequence ID" value="KAK8858720.1"/>
    <property type="molecule type" value="Genomic_DNA"/>
</dbReference>
<comment type="caution">
    <text evidence="3">The sequence shown here is derived from an EMBL/GenBank/DDBJ whole genome shotgun (WGS) entry which is preliminary data.</text>
</comment>
<dbReference type="GeneID" id="92180207"/>
<protein>
    <recommendedName>
        <fullName evidence="2">F-box/LRR-repeat protein 15/At3g58940/PEG3-like LRR domain-containing protein</fullName>
    </recommendedName>
</protein>
<dbReference type="InterPro" id="IPR055411">
    <property type="entry name" value="LRR_FXL15/At3g58940/PEG3-like"/>
</dbReference>
<feature type="domain" description="F-box/LRR-repeat protein 15/At3g58940/PEG3-like LRR" evidence="2">
    <location>
        <begin position="491"/>
        <end position="570"/>
    </location>
</feature>
<dbReference type="Proteomes" id="UP001388673">
    <property type="component" value="Unassembled WGS sequence"/>
</dbReference>
<keyword evidence="4" id="KW-1185">Reference proteome</keyword>
<accession>A0AAW0Z028</accession>
<dbReference type="AlphaFoldDB" id="A0AAW0Z028"/>
<evidence type="ECO:0000259" key="2">
    <source>
        <dbReference type="Pfam" id="PF24758"/>
    </source>
</evidence>
<evidence type="ECO:0000256" key="1">
    <source>
        <dbReference type="SAM" id="MobiDB-lite"/>
    </source>
</evidence>
<dbReference type="GO" id="GO:0005737">
    <property type="term" value="C:cytoplasm"/>
    <property type="evidence" value="ECO:0007669"/>
    <property type="project" value="TreeGrafter"/>
</dbReference>
<feature type="region of interest" description="Disordered" evidence="1">
    <location>
        <begin position="1"/>
        <end position="42"/>
    </location>
</feature>
<proteinExistence type="predicted"/>
<gene>
    <name evidence="3" type="ORF">IAR55_002949</name>
</gene>
<evidence type="ECO:0000313" key="3">
    <source>
        <dbReference type="EMBL" id="KAK8858720.1"/>
    </source>
</evidence>
<dbReference type="InterPro" id="IPR032675">
    <property type="entry name" value="LRR_dom_sf"/>
</dbReference>
<feature type="compositionally biased region" description="Low complexity" evidence="1">
    <location>
        <begin position="9"/>
        <end position="20"/>
    </location>
</feature>
<name>A0AAW0Z028_9TREE</name>
<sequence>MPGKRRKISVSSSDSDYTDTSPPPSSKKAKSSRSRKERSFRTTRSIWTSASSENWNTLVTESSLSTSSISTRPPRPRGIHALVRCATDAVGRGFKVLWEDGDMISDGEIVVGPGRRFKEDWMYVPNHLKVGVRDKIFRLWGGYLTISMIHELFSIPPRLILAGELLPAISAADYLKNLIPPERDRLQYTQLILTHVCSATDIGIAGLIYHLPNLEVINLKGCTLAGPRTVKTILERCSNLRRINLKSTKIGEKEVGMLLRKFGKQLEGLKVDTVTFENINETFDSSPYPSLTHLCLPGKLLNIPTNDFRARSRLMGQTIGYPKPRPTSESCIIQWSHFGDIFPRLTYLYLPGLLIPEDTIIDLTPHTLVKLSIGPDGPPVPIKTIIRIVETQSDSLRSIHLGNILPSGGKSPNGLDFEILGMKLKMCGKLEDFRLQADARGSKDILCDLAMARCSDLIYVPGLTGPWRRTLKRLLLAVPQPISTFSFLPIPNDDQDTWSTTMTEPSPLEQLDLPSANLGMSAMIARALTSFPNLRTLDLSGTTVTDDDMKIILDRCPLLSRINLTSCKGINVRHRRNIFKAHLNEADEL</sequence>
<dbReference type="Pfam" id="PF24758">
    <property type="entry name" value="LRR_At5g56370"/>
    <property type="match status" value="1"/>
</dbReference>
<organism evidence="3 4">
    <name type="scientific">Kwoniella newhampshirensis</name>
    <dbReference type="NCBI Taxonomy" id="1651941"/>
    <lineage>
        <taxon>Eukaryota</taxon>
        <taxon>Fungi</taxon>
        <taxon>Dikarya</taxon>
        <taxon>Basidiomycota</taxon>
        <taxon>Agaricomycotina</taxon>
        <taxon>Tremellomycetes</taxon>
        <taxon>Tremellales</taxon>
        <taxon>Cryptococcaceae</taxon>
        <taxon>Kwoniella</taxon>
    </lineage>
</organism>
<dbReference type="Gene3D" id="3.80.10.10">
    <property type="entry name" value="Ribonuclease Inhibitor"/>
    <property type="match status" value="2"/>
</dbReference>
<reference evidence="3 4" key="1">
    <citation type="journal article" date="2024" name="bioRxiv">
        <title>Comparative genomics of Cryptococcus and Kwoniella reveals pathogenesis evolution and contrasting karyotype dynamics via intercentromeric recombination or chromosome fusion.</title>
        <authorList>
            <person name="Coelho M.A."/>
            <person name="David-Palma M."/>
            <person name="Shea T."/>
            <person name="Bowers K."/>
            <person name="McGinley-Smith S."/>
            <person name="Mohammad A.W."/>
            <person name="Gnirke A."/>
            <person name="Yurkov A.M."/>
            <person name="Nowrousian M."/>
            <person name="Sun S."/>
            <person name="Cuomo C.A."/>
            <person name="Heitman J."/>
        </authorList>
    </citation>
    <scope>NUCLEOTIDE SEQUENCE [LARGE SCALE GENOMIC DNA]</scope>
    <source>
        <strain evidence="3 4">CBS 13917</strain>
    </source>
</reference>
<feature type="compositionally biased region" description="Basic residues" evidence="1">
    <location>
        <begin position="27"/>
        <end position="38"/>
    </location>
</feature>
<dbReference type="KEGG" id="kne:92180207"/>
<dbReference type="SUPFAM" id="SSF52047">
    <property type="entry name" value="RNI-like"/>
    <property type="match status" value="1"/>
</dbReference>
<dbReference type="InterPro" id="IPR050648">
    <property type="entry name" value="F-box_LRR-repeat"/>
</dbReference>
<dbReference type="PANTHER" id="PTHR13382">
    <property type="entry name" value="MITOCHONDRIAL ATP SYNTHASE COUPLING FACTOR B"/>
    <property type="match status" value="1"/>
</dbReference>
<evidence type="ECO:0000313" key="4">
    <source>
        <dbReference type="Proteomes" id="UP001388673"/>
    </source>
</evidence>
<dbReference type="RefSeq" id="XP_066803561.1">
    <property type="nucleotide sequence ID" value="XM_066946060.1"/>
</dbReference>